<reference evidence="3" key="1">
    <citation type="submission" date="2021-04" db="EMBL/GenBank/DDBJ databases">
        <title>Phylogenetic analysis of Acidobacteriaceae.</title>
        <authorList>
            <person name="Qiu L."/>
            <person name="Zhang Q."/>
        </authorList>
    </citation>
    <scope>NUCLEOTIDE SEQUENCE</scope>
    <source>
        <strain evidence="3">DSM 25168</strain>
    </source>
</reference>
<dbReference type="SUPFAM" id="SSF56112">
    <property type="entry name" value="Protein kinase-like (PK-like)"/>
    <property type="match status" value="1"/>
</dbReference>
<dbReference type="EMBL" id="CP093313">
    <property type="protein sequence ID" value="UWZ83936.1"/>
    <property type="molecule type" value="Genomic_DNA"/>
</dbReference>
<feature type="domain" description="RapZ C-terminal" evidence="2">
    <location>
        <begin position="353"/>
        <end position="478"/>
    </location>
</feature>
<dbReference type="Proteomes" id="UP001059380">
    <property type="component" value="Chromosome"/>
</dbReference>
<dbReference type="PANTHER" id="PTHR30448">
    <property type="entry name" value="RNASE ADAPTER PROTEIN RAPZ"/>
    <property type="match status" value="1"/>
</dbReference>
<accession>A0A9J7BMH6</accession>
<evidence type="ECO:0000313" key="4">
    <source>
        <dbReference type="Proteomes" id="UP001059380"/>
    </source>
</evidence>
<evidence type="ECO:0000313" key="3">
    <source>
        <dbReference type="EMBL" id="UWZ83936.1"/>
    </source>
</evidence>
<name>A0A9J7BMH6_9BACT</name>
<evidence type="ECO:0000259" key="2">
    <source>
        <dbReference type="Pfam" id="PF22740"/>
    </source>
</evidence>
<dbReference type="Gene3D" id="3.90.1200.10">
    <property type="match status" value="1"/>
</dbReference>
<dbReference type="GO" id="GO:0005524">
    <property type="term" value="F:ATP binding"/>
    <property type="evidence" value="ECO:0007669"/>
    <property type="project" value="InterPro"/>
</dbReference>
<protein>
    <submittedName>
        <fullName evidence="3">Phosphotransferase</fullName>
    </submittedName>
</protein>
<dbReference type="Gene3D" id="3.30.200.20">
    <property type="entry name" value="Phosphorylase Kinase, domain 1"/>
    <property type="match status" value="1"/>
</dbReference>
<feature type="domain" description="Aminoglycoside phosphotransferase" evidence="1">
    <location>
        <begin position="63"/>
        <end position="263"/>
    </location>
</feature>
<dbReference type="InterPro" id="IPR002575">
    <property type="entry name" value="Aminoglycoside_PTrfase"/>
</dbReference>
<keyword evidence="4" id="KW-1185">Reference proteome</keyword>
<dbReference type="Pfam" id="PF22740">
    <property type="entry name" value="PapZ_C"/>
    <property type="match status" value="1"/>
</dbReference>
<dbReference type="Pfam" id="PF01636">
    <property type="entry name" value="APH"/>
    <property type="match status" value="1"/>
</dbReference>
<sequence length="483" mass="54857">MNNQVERSDMDVLKRLFEQKFRVAAEQARPLQGQLGGSGRAIIRLSGGGFTAIGIQYAVREENIAFLEFTKHFRRHGLPVPEIYGEALNEDAYLLEDLGDTTLFDFLSANRAGDAIAPEAVEAYRKVVAALPRFQIEAGRDVNYKVCYPRASFDRQSISWDLNYFKYYFLRLAGTPFSEQALEHDFARLTKFLLAAPRDYFLYRDYQSRNVMLREGLPYFLDYQGGRKGALQYDVASLLYDGKADLPPALRQELLDYYLECIANYGIDRNAFMEHYYAFVYVRIMQALGAYGFRGFYERKAHFLQSVPYALKNLRWLAHNAQLPIALPALMEAFQGMLGSEKLQALATSADTLKVKIFSFSFHREMPSDDSGNGGGFVFDARCLPNPGREERFKPLTGKDEPVMDYLNQQESVHRFFASASTLVDASVATYTRRGFKSLMVSFGCTGGQHRSVFLAEQLARHLLANNGIEVAVRHIELEKMGK</sequence>
<dbReference type="PANTHER" id="PTHR30448:SF0">
    <property type="entry name" value="RNASE ADAPTER PROTEIN RAPZ"/>
    <property type="match status" value="1"/>
</dbReference>
<dbReference type="InterPro" id="IPR053931">
    <property type="entry name" value="RapZ_C"/>
</dbReference>
<dbReference type="InterPro" id="IPR005337">
    <property type="entry name" value="RapZ-like"/>
</dbReference>
<dbReference type="RefSeq" id="WP_260793440.1">
    <property type="nucleotide sequence ID" value="NZ_CP093313.1"/>
</dbReference>
<dbReference type="KEGG" id="orp:MOP44_25680"/>
<evidence type="ECO:0000259" key="1">
    <source>
        <dbReference type="Pfam" id="PF01636"/>
    </source>
</evidence>
<organism evidence="3 4">
    <name type="scientific">Occallatibacter riparius</name>
    <dbReference type="NCBI Taxonomy" id="1002689"/>
    <lineage>
        <taxon>Bacteria</taxon>
        <taxon>Pseudomonadati</taxon>
        <taxon>Acidobacteriota</taxon>
        <taxon>Terriglobia</taxon>
        <taxon>Terriglobales</taxon>
        <taxon>Acidobacteriaceae</taxon>
        <taxon>Occallatibacter</taxon>
    </lineage>
</organism>
<dbReference type="InterPro" id="IPR011009">
    <property type="entry name" value="Kinase-like_dom_sf"/>
</dbReference>
<proteinExistence type="predicted"/>
<gene>
    <name evidence="3" type="ORF">MOP44_25680</name>
</gene>
<dbReference type="AlphaFoldDB" id="A0A9J7BMH6"/>